<dbReference type="STRING" id="1650663.GCA_001486665_03221"/>
<dbReference type="RefSeq" id="WP_058966691.1">
    <property type="nucleotide sequence ID" value="NZ_CABKVM010000019.1"/>
</dbReference>
<protein>
    <submittedName>
        <fullName evidence="2">Uncharacterized protein</fullName>
    </submittedName>
</protein>
<name>A0A4R1R1F6_9FIRM</name>
<evidence type="ECO:0000313" key="3">
    <source>
        <dbReference type="Proteomes" id="UP000295184"/>
    </source>
</evidence>
<feature type="transmembrane region" description="Helical" evidence="1">
    <location>
        <begin position="220"/>
        <end position="242"/>
    </location>
</feature>
<reference evidence="2 3" key="1">
    <citation type="submission" date="2019-03" db="EMBL/GenBank/DDBJ databases">
        <title>Genomic Encyclopedia of Type Strains, Phase IV (KMG-IV): sequencing the most valuable type-strain genomes for metagenomic binning, comparative biology and taxonomic classification.</title>
        <authorList>
            <person name="Goeker M."/>
        </authorList>
    </citation>
    <scope>NUCLEOTIDE SEQUENCE [LARGE SCALE GENOMIC DNA]</scope>
    <source>
        <strain evidence="2 3">DSM 100451</strain>
    </source>
</reference>
<keyword evidence="1" id="KW-1133">Transmembrane helix</keyword>
<sequence length="250" mass="27887">MKYIKQVIRALAVVLAAGYLTWSVYRITLNTTVQVVFVACYFLALCVGMAFLKKILFKKTVRPNPVKDQLLALALALIVSVFSVNYLIPEYQKTTLTIYAGESAGQNQNLCLARIVQDGQEKLLSDMGFTESLNWTYNAEYDDMVFVAAEQGQTGRLTVELPAARSTQLIFAGGEGYGQAEIQWADGTTAQVDCTKADSEGRVIYEGTGGLIQMALWEKAILYVGALITLQFTIHFMLMFWWKSQKKQSQ</sequence>
<gene>
    <name evidence="2" type="ORF">EDD77_10674</name>
</gene>
<feature type="transmembrane region" description="Helical" evidence="1">
    <location>
        <begin position="7"/>
        <end position="25"/>
    </location>
</feature>
<keyword evidence="1" id="KW-0472">Membrane</keyword>
<keyword evidence="1" id="KW-0812">Transmembrane</keyword>
<organism evidence="2 3">
    <name type="scientific">Allofournierella massiliensis</name>
    <dbReference type="NCBI Taxonomy" id="1650663"/>
    <lineage>
        <taxon>Bacteria</taxon>
        <taxon>Bacillati</taxon>
        <taxon>Bacillota</taxon>
        <taxon>Clostridia</taxon>
        <taxon>Eubacteriales</taxon>
        <taxon>Oscillospiraceae</taxon>
        <taxon>Allofournierella</taxon>
    </lineage>
</organism>
<dbReference type="EMBL" id="SLUM01000006">
    <property type="protein sequence ID" value="TCL59160.1"/>
    <property type="molecule type" value="Genomic_DNA"/>
</dbReference>
<evidence type="ECO:0000313" key="2">
    <source>
        <dbReference type="EMBL" id="TCL59160.1"/>
    </source>
</evidence>
<dbReference type="Proteomes" id="UP000295184">
    <property type="component" value="Unassembled WGS sequence"/>
</dbReference>
<accession>A0A4R1R1F6</accession>
<dbReference type="AlphaFoldDB" id="A0A4R1R1F6"/>
<feature type="transmembrane region" description="Helical" evidence="1">
    <location>
        <begin position="70"/>
        <end position="88"/>
    </location>
</feature>
<feature type="transmembrane region" description="Helical" evidence="1">
    <location>
        <begin position="31"/>
        <end position="50"/>
    </location>
</feature>
<evidence type="ECO:0000256" key="1">
    <source>
        <dbReference type="SAM" id="Phobius"/>
    </source>
</evidence>
<comment type="caution">
    <text evidence="2">The sequence shown here is derived from an EMBL/GenBank/DDBJ whole genome shotgun (WGS) entry which is preliminary data.</text>
</comment>
<proteinExistence type="predicted"/>